<dbReference type="Gene3D" id="3.40.33.10">
    <property type="entry name" value="CAP"/>
    <property type="match status" value="1"/>
</dbReference>
<dbReference type="Pfam" id="PF00188">
    <property type="entry name" value="CAP"/>
    <property type="match status" value="1"/>
</dbReference>
<evidence type="ECO:0000256" key="1">
    <source>
        <dbReference type="SAM" id="Phobius"/>
    </source>
</evidence>
<gene>
    <name evidence="3" type="ORF">CDES_10630</name>
</gene>
<feature type="domain" description="SCP" evidence="2">
    <location>
        <begin position="65"/>
        <end position="160"/>
    </location>
</feature>
<keyword evidence="4" id="KW-1185">Reference proteome</keyword>
<dbReference type="PATRIC" id="fig|931089.4.peg.2150"/>
<proteinExistence type="predicted"/>
<organism evidence="3 4">
    <name type="scientific">Corynebacterium deserti GIMN1.010</name>
    <dbReference type="NCBI Taxonomy" id="931089"/>
    <lineage>
        <taxon>Bacteria</taxon>
        <taxon>Bacillati</taxon>
        <taxon>Actinomycetota</taxon>
        <taxon>Actinomycetes</taxon>
        <taxon>Mycobacteriales</taxon>
        <taxon>Corynebacteriaceae</taxon>
        <taxon>Corynebacterium</taxon>
    </lineage>
</organism>
<dbReference type="InterPro" id="IPR014044">
    <property type="entry name" value="CAP_dom"/>
</dbReference>
<evidence type="ECO:0000313" key="4">
    <source>
        <dbReference type="Proteomes" id="UP000068067"/>
    </source>
</evidence>
<dbReference type="PANTHER" id="PTHR31157:SF1">
    <property type="entry name" value="SCP DOMAIN-CONTAINING PROTEIN"/>
    <property type="match status" value="1"/>
</dbReference>
<dbReference type="PANTHER" id="PTHR31157">
    <property type="entry name" value="SCP DOMAIN-CONTAINING PROTEIN"/>
    <property type="match status" value="1"/>
</dbReference>
<dbReference type="InterPro" id="IPR035940">
    <property type="entry name" value="CAP_sf"/>
</dbReference>
<accession>A0A0M4CKJ9</accession>
<evidence type="ECO:0000259" key="2">
    <source>
        <dbReference type="Pfam" id="PF00188"/>
    </source>
</evidence>
<name>A0A0M4CKJ9_9CORY</name>
<keyword evidence="1" id="KW-0812">Transmembrane</keyword>
<dbReference type="OrthoDB" id="4415499at2"/>
<dbReference type="Proteomes" id="UP000068067">
    <property type="component" value="Chromosome"/>
</dbReference>
<reference evidence="3 4" key="1">
    <citation type="submission" date="2014-08" db="EMBL/GenBank/DDBJ databases">
        <title>Complete genome sequence of Corynebacterium deserti GIMN1.010 (=DSM 45689), isolated from desert sand in western China.</title>
        <authorList>
            <person name="Ruckert C."/>
            <person name="Albersmeier A."/>
            <person name="Kalinowski J."/>
        </authorList>
    </citation>
    <scope>NUCLEOTIDE SEQUENCE [LARGE SCALE GENOMIC DNA]</scope>
    <source>
        <strain evidence="3 4">GIMN1.010</strain>
    </source>
</reference>
<keyword evidence="1" id="KW-1133">Transmembrane helix</keyword>
<keyword evidence="1" id="KW-0472">Membrane</keyword>
<dbReference type="AlphaFoldDB" id="A0A0M4CKJ9"/>
<feature type="transmembrane region" description="Helical" evidence="1">
    <location>
        <begin position="12"/>
        <end position="36"/>
    </location>
</feature>
<dbReference type="SUPFAM" id="SSF55797">
    <property type="entry name" value="PR-1-like"/>
    <property type="match status" value="1"/>
</dbReference>
<sequence>MTSLKSSALTRVGSLGIAAIIAAAGVLTSVATPAIAMSSGGIGTTTFNVQHASQTGASATEIAVLNQINAYRAQHGLKAVTQDDNFSSSARGWAQHLTESGAPAGHPAGGNFYENVAYSLTPERAVDLWIGSPSHNSNLLANISHGGVGVVDRHDGTYAVVFRAL</sequence>
<evidence type="ECO:0000313" key="3">
    <source>
        <dbReference type="EMBL" id="ALC06501.1"/>
    </source>
</evidence>
<protein>
    <recommendedName>
        <fullName evidence="2">SCP domain-containing protein</fullName>
    </recommendedName>
</protein>
<dbReference type="CDD" id="cd05379">
    <property type="entry name" value="CAP_bacterial"/>
    <property type="match status" value="1"/>
</dbReference>
<dbReference type="EMBL" id="CP009220">
    <property type="protein sequence ID" value="ALC06501.1"/>
    <property type="molecule type" value="Genomic_DNA"/>
</dbReference>
<dbReference type="KEGG" id="cdx:CDES_10630"/>
<dbReference type="RefSeq" id="WP_053545433.1">
    <property type="nucleotide sequence ID" value="NZ_CP009220.1"/>
</dbReference>